<feature type="domain" description="Histidine kinase/HSP90-like ATPase" evidence="12">
    <location>
        <begin position="453"/>
        <end position="560"/>
    </location>
</feature>
<evidence type="ECO:0000256" key="7">
    <source>
        <dbReference type="ARBA" id="ARBA00022840"/>
    </source>
</evidence>
<proteinExistence type="predicted"/>
<dbReference type="InterPro" id="IPR010559">
    <property type="entry name" value="Sig_transdc_His_kin_internal"/>
</dbReference>
<feature type="transmembrane region" description="Helical" evidence="11">
    <location>
        <begin position="107"/>
        <end position="127"/>
    </location>
</feature>
<dbReference type="GO" id="GO:0005524">
    <property type="term" value="F:ATP binding"/>
    <property type="evidence" value="ECO:0007669"/>
    <property type="project" value="UniProtKB-KW"/>
</dbReference>
<accession>A0A1M5RKU6</accession>
<dbReference type="GO" id="GO:0005886">
    <property type="term" value="C:plasma membrane"/>
    <property type="evidence" value="ECO:0007669"/>
    <property type="project" value="UniProtKB-SubCell"/>
</dbReference>
<keyword evidence="5" id="KW-0547">Nucleotide-binding</keyword>
<keyword evidence="3" id="KW-0808">Transferase</keyword>
<evidence type="ECO:0000256" key="2">
    <source>
        <dbReference type="ARBA" id="ARBA00022475"/>
    </source>
</evidence>
<dbReference type="InterPro" id="IPR011620">
    <property type="entry name" value="Sig_transdc_His_kinase_LytS_TM"/>
</dbReference>
<keyword evidence="10 11" id="KW-0472">Membrane</keyword>
<dbReference type="InterPro" id="IPR036890">
    <property type="entry name" value="HATPase_C_sf"/>
</dbReference>
<dbReference type="Pfam" id="PF06580">
    <property type="entry name" value="His_kinase"/>
    <property type="match status" value="1"/>
</dbReference>
<feature type="transmembrane region" description="Helical" evidence="11">
    <location>
        <begin position="171"/>
        <end position="191"/>
    </location>
</feature>
<dbReference type="InterPro" id="IPR003594">
    <property type="entry name" value="HATPase_dom"/>
</dbReference>
<evidence type="ECO:0000313" key="14">
    <source>
        <dbReference type="Proteomes" id="UP000183954"/>
    </source>
</evidence>
<reference evidence="14" key="1">
    <citation type="submission" date="2016-11" db="EMBL/GenBank/DDBJ databases">
        <authorList>
            <person name="Varghese N."/>
            <person name="Submissions S."/>
        </authorList>
    </citation>
    <scope>NUCLEOTIDE SEQUENCE [LARGE SCALE GENOMIC DNA]</scope>
    <source>
        <strain evidence="14">DSM 15449</strain>
    </source>
</reference>
<feature type="transmembrane region" description="Helical" evidence="11">
    <location>
        <begin position="6"/>
        <end position="23"/>
    </location>
</feature>
<evidence type="ECO:0000256" key="11">
    <source>
        <dbReference type="SAM" id="Phobius"/>
    </source>
</evidence>
<dbReference type="GO" id="GO:0071555">
    <property type="term" value="P:cell wall organization"/>
    <property type="evidence" value="ECO:0007669"/>
    <property type="project" value="InterPro"/>
</dbReference>
<sequence>MSNSLLWNLTLNIGLLVLIANLLTKNKIVRRMLLEKSGNLWSQATLAVFFGLFCILSTYTGVQLEGVIVNTRVIGALAGGILGGPVVGIGAGLIGGVHRYFYDIDRFTSVACAVSTLFAGIIGAVFYPHFQRGKWNQAGLFAITIISEVVQMAMILLLCRPFDMALSVVKTIALPMIFLNSFGMVIFMATFKNVFIEKDQESASKMSLALSIAERCLPYLRNGLSSREDLKSAVSIILSSAICSIVIITDRQQILARGQTDSNLDIDDFKELPLPAKQAMEDNQFVTLTETKNNTSLKGILRHHTIIAAPLTKMDHPVGCLMVFVKRRWLNLEADISFVKGLATLFSTQLELSDIDYQKHLRQRAEFSALQSQINPHFLYNSLNTVSCICRENPAQARELLMALATYFRQTLDSDRCMITLKEEMAHVNNYLILEKARFEEKLDVTIDVPEHLDCLVPALILQPIVENAVKYGADSYGRRRIRIVAREISDSVSIIVSDCGSGFPPDVLEDLHNGASSGNHIGLSNVQKRLKSIYGEENSLRITCIPEGSQVEFMITDAKEDTYNTDRKEPAQ</sequence>
<evidence type="ECO:0000256" key="3">
    <source>
        <dbReference type="ARBA" id="ARBA00022679"/>
    </source>
</evidence>
<dbReference type="PANTHER" id="PTHR34220">
    <property type="entry name" value="SENSOR HISTIDINE KINASE YPDA"/>
    <property type="match status" value="1"/>
</dbReference>
<evidence type="ECO:0000256" key="10">
    <source>
        <dbReference type="ARBA" id="ARBA00023136"/>
    </source>
</evidence>
<keyword evidence="14" id="KW-1185">Reference proteome</keyword>
<dbReference type="AlphaFoldDB" id="A0A1M5RKU6"/>
<evidence type="ECO:0000256" key="1">
    <source>
        <dbReference type="ARBA" id="ARBA00004651"/>
    </source>
</evidence>
<dbReference type="STRING" id="1121420.SAMN02746098_00590"/>
<keyword evidence="7" id="KW-0067">ATP-binding</keyword>
<dbReference type="GO" id="GO:0000155">
    <property type="term" value="F:phosphorelay sensor kinase activity"/>
    <property type="evidence" value="ECO:0007669"/>
    <property type="project" value="InterPro"/>
</dbReference>
<evidence type="ECO:0000256" key="8">
    <source>
        <dbReference type="ARBA" id="ARBA00022989"/>
    </source>
</evidence>
<dbReference type="Proteomes" id="UP000183954">
    <property type="component" value="Unassembled WGS sequence"/>
</dbReference>
<keyword evidence="4 11" id="KW-0812">Transmembrane</keyword>
<gene>
    <name evidence="13" type="ORF">SAMN02746098_00590</name>
</gene>
<feature type="transmembrane region" description="Helical" evidence="11">
    <location>
        <begin position="44"/>
        <end position="62"/>
    </location>
</feature>
<evidence type="ECO:0000256" key="6">
    <source>
        <dbReference type="ARBA" id="ARBA00022777"/>
    </source>
</evidence>
<keyword evidence="6 13" id="KW-0418">Kinase</keyword>
<dbReference type="SUPFAM" id="SSF55874">
    <property type="entry name" value="ATPase domain of HSP90 chaperone/DNA topoisomerase II/histidine kinase"/>
    <property type="match status" value="1"/>
</dbReference>
<dbReference type="SMART" id="SM00387">
    <property type="entry name" value="HATPase_c"/>
    <property type="match status" value="1"/>
</dbReference>
<dbReference type="Gene3D" id="3.30.565.10">
    <property type="entry name" value="Histidine kinase-like ATPase, C-terminal domain"/>
    <property type="match status" value="1"/>
</dbReference>
<feature type="transmembrane region" description="Helical" evidence="11">
    <location>
        <begin position="139"/>
        <end position="159"/>
    </location>
</feature>
<dbReference type="OrthoDB" id="9809348at2"/>
<organism evidence="13 14">
    <name type="scientific">Desulfosporosinus lacus DSM 15449</name>
    <dbReference type="NCBI Taxonomy" id="1121420"/>
    <lineage>
        <taxon>Bacteria</taxon>
        <taxon>Bacillati</taxon>
        <taxon>Bacillota</taxon>
        <taxon>Clostridia</taxon>
        <taxon>Eubacteriales</taxon>
        <taxon>Desulfitobacteriaceae</taxon>
        <taxon>Desulfosporosinus</taxon>
    </lineage>
</organism>
<feature type="transmembrane region" description="Helical" evidence="11">
    <location>
        <begin position="74"/>
        <end position="95"/>
    </location>
</feature>
<protein>
    <submittedName>
        <fullName evidence="13">Two-component system, LytT family, sensor histidine kinase LytS</fullName>
    </submittedName>
</protein>
<comment type="subcellular location">
    <subcellularLocation>
        <location evidence="1">Cell membrane</location>
        <topology evidence="1">Multi-pass membrane protein</topology>
    </subcellularLocation>
</comment>
<dbReference type="EMBL" id="FQXJ01000003">
    <property type="protein sequence ID" value="SHH26810.1"/>
    <property type="molecule type" value="Genomic_DNA"/>
</dbReference>
<evidence type="ECO:0000256" key="9">
    <source>
        <dbReference type="ARBA" id="ARBA00023012"/>
    </source>
</evidence>
<name>A0A1M5RKU6_9FIRM</name>
<evidence type="ECO:0000259" key="12">
    <source>
        <dbReference type="SMART" id="SM00387"/>
    </source>
</evidence>
<dbReference type="RefSeq" id="WP_073027726.1">
    <property type="nucleotide sequence ID" value="NZ_FQXJ01000003.1"/>
</dbReference>
<dbReference type="PANTHER" id="PTHR34220:SF7">
    <property type="entry name" value="SENSOR HISTIDINE KINASE YPDA"/>
    <property type="match status" value="1"/>
</dbReference>
<keyword evidence="9" id="KW-0902">Two-component regulatory system</keyword>
<evidence type="ECO:0000256" key="4">
    <source>
        <dbReference type="ARBA" id="ARBA00022692"/>
    </source>
</evidence>
<keyword evidence="2" id="KW-1003">Cell membrane</keyword>
<dbReference type="Pfam" id="PF07694">
    <property type="entry name" value="5TM-5TMR_LYT"/>
    <property type="match status" value="1"/>
</dbReference>
<dbReference type="Pfam" id="PF02518">
    <property type="entry name" value="HATPase_c"/>
    <property type="match status" value="1"/>
</dbReference>
<dbReference type="InterPro" id="IPR050640">
    <property type="entry name" value="Bact_2-comp_sensor_kinase"/>
</dbReference>
<evidence type="ECO:0000256" key="5">
    <source>
        <dbReference type="ARBA" id="ARBA00022741"/>
    </source>
</evidence>
<evidence type="ECO:0000313" key="13">
    <source>
        <dbReference type="EMBL" id="SHH26810.1"/>
    </source>
</evidence>
<keyword evidence="8 11" id="KW-1133">Transmembrane helix</keyword>